<dbReference type="InterPro" id="IPR000700">
    <property type="entry name" value="PAS-assoc_C"/>
</dbReference>
<dbReference type="GO" id="GO:0003824">
    <property type="term" value="F:catalytic activity"/>
    <property type="evidence" value="ECO:0007669"/>
    <property type="project" value="UniProtKB-ARBA"/>
</dbReference>
<dbReference type="Pfam" id="PF00563">
    <property type="entry name" value="EAL"/>
    <property type="match status" value="1"/>
</dbReference>
<dbReference type="InterPro" id="IPR029016">
    <property type="entry name" value="GAF-like_dom_sf"/>
</dbReference>
<dbReference type="Pfam" id="PF00989">
    <property type="entry name" value="PAS"/>
    <property type="match status" value="1"/>
</dbReference>
<dbReference type="CDD" id="cd00130">
    <property type="entry name" value="PAS"/>
    <property type="match status" value="1"/>
</dbReference>
<dbReference type="SUPFAM" id="SSF55781">
    <property type="entry name" value="GAF domain-like"/>
    <property type="match status" value="1"/>
</dbReference>
<feature type="coiled-coil region" evidence="1">
    <location>
        <begin position="188"/>
        <end position="215"/>
    </location>
</feature>
<dbReference type="PROSITE" id="PS50883">
    <property type="entry name" value="EAL"/>
    <property type="match status" value="1"/>
</dbReference>
<dbReference type="Proteomes" id="UP000295382">
    <property type="component" value="Unassembled WGS sequence"/>
</dbReference>
<dbReference type="Gene3D" id="3.20.20.450">
    <property type="entry name" value="EAL domain"/>
    <property type="match status" value="1"/>
</dbReference>
<dbReference type="PROSITE" id="PS50112">
    <property type="entry name" value="PAS"/>
    <property type="match status" value="1"/>
</dbReference>
<dbReference type="NCBIfam" id="TIGR00229">
    <property type="entry name" value="sensory_box"/>
    <property type="match status" value="1"/>
</dbReference>
<organism evidence="6 7">
    <name type="scientific">Paucimonas lemoignei</name>
    <name type="common">Pseudomonas lemoignei</name>
    <dbReference type="NCBI Taxonomy" id="29443"/>
    <lineage>
        <taxon>Bacteria</taxon>
        <taxon>Pseudomonadati</taxon>
        <taxon>Pseudomonadota</taxon>
        <taxon>Betaproteobacteria</taxon>
        <taxon>Burkholderiales</taxon>
        <taxon>Burkholderiaceae</taxon>
        <taxon>Paucimonas</taxon>
    </lineage>
</organism>
<dbReference type="PROSITE" id="PS50113">
    <property type="entry name" value="PAC"/>
    <property type="match status" value="1"/>
</dbReference>
<evidence type="ECO:0000259" key="2">
    <source>
        <dbReference type="PROSITE" id="PS50112"/>
    </source>
</evidence>
<dbReference type="SMART" id="SM00052">
    <property type="entry name" value="EAL"/>
    <property type="match status" value="1"/>
</dbReference>
<dbReference type="InterPro" id="IPR000014">
    <property type="entry name" value="PAS"/>
</dbReference>
<dbReference type="InterPro" id="IPR000160">
    <property type="entry name" value="GGDEF_dom"/>
</dbReference>
<dbReference type="SUPFAM" id="SSF55073">
    <property type="entry name" value="Nucleotide cyclase"/>
    <property type="match status" value="1"/>
</dbReference>
<evidence type="ECO:0000313" key="7">
    <source>
        <dbReference type="Proteomes" id="UP000295382"/>
    </source>
</evidence>
<comment type="caution">
    <text evidence="6">The sequence shown here is derived from an EMBL/GenBank/DDBJ whole genome shotgun (WGS) entry which is preliminary data.</text>
</comment>
<reference evidence="6 7" key="1">
    <citation type="submission" date="2019-03" db="EMBL/GenBank/DDBJ databases">
        <title>Genomic Encyclopedia of Type Strains, Phase IV (KMG-IV): sequencing the most valuable type-strain genomes for metagenomic binning, comparative biology and taxonomic classification.</title>
        <authorList>
            <person name="Goeker M."/>
        </authorList>
    </citation>
    <scope>NUCLEOTIDE SEQUENCE [LARGE SCALE GENOMIC DNA]</scope>
    <source>
        <strain evidence="6 7">DSM 7445</strain>
    </source>
</reference>
<dbReference type="PANTHER" id="PTHR44757:SF4">
    <property type="entry name" value="DIGUANYLATE CYCLASE DGCE-RELATED"/>
    <property type="match status" value="1"/>
</dbReference>
<dbReference type="Pfam" id="PF00990">
    <property type="entry name" value="GGDEF"/>
    <property type="match status" value="1"/>
</dbReference>
<sequence length="786" mass="86139">MKTSLITEIGAKTNQEFSARHVRVLRTLSACSRVVIRATDEQALLDEICRTMVTAGGYTHSWVGYAIDDEFKTVKPMARVGFLENNLGIDRVSWSADSPQGQGVFGRAIRTGQPAIIRNVEESPVFMAAWRDATRIYNYKSLLGLPLIVEGKAIGAIGFYSAEPNRFDPQEVELLSEVASDLSHGISVIRMRRERDEAQSQLEHANRVLEQRIANRTAALKAEKERVTVTLQSIADGVITTDVAGRVEYLNPVAEQLTGWTNLEAHGRSLGEVFHVVAEASRSPLADPVQRVLDSGASGATVSLQGDAVLLSKDGKEYAIEETAAPIRDAAGHISGVVLAFHDVSRSRQIAAQLSYQATHDDLTGLVNRREFENRLHQAVKTASNEGRNHAFIYMDLDQFKVVNDTCGHVAGDELLRTLAGLLQGRLRSGDTLARFGGDEFGVLLENCPPEPAARIAETLRETVSDFRFVWQDTTFTVSLSLGVINFGGSDMSVSDILSAADTACYIAKEHGRNRVHVGNREDRDITIRQGEMHWVSRLQQALQENRLQLYCQKIVPLDEAAPNTGAHFELLLRLRDEEGKLVPPGAFMPAAERFGLMPAIDRWVISSAFANFHNLSPDVAEQLELCAINLSGASVSDPEFLSFILREMAAHDIPTSKICFEITETVAIGNLTQAITLINELRAAGCKFALDDFGSGMSSFAYLKHLPVDYLKIDGSFVKDMLTDAADAAMVEAINHIGHTMGLRTIAEFVENDDIRARLAALKVDFAQGYGIGKPVPCRYGDCAA</sequence>
<evidence type="ECO:0000313" key="6">
    <source>
        <dbReference type="EMBL" id="TCS36214.1"/>
    </source>
</evidence>
<dbReference type="SMART" id="SM00091">
    <property type="entry name" value="PAS"/>
    <property type="match status" value="1"/>
</dbReference>
<dbReference type="GO" id="GO:0006355">
    <property type="term" value="P:regulation of DNA-templated transcription"/>
    <property type="evidence" value="ECO:0007669"/>
    <property type="project" value="InterPro"/>
</dbReference>
<protein>
    <submittedName>
        <fullName evidence="6">PAS domain S-box-containing protein/diguanylate cyclase (GGDEF)-like protein</fullName>
    </submittedName>
</protein>
<evidence type="ECO:0000259" key="3">
    <source>
        <dbReference type="PROSITE" id="PS50113"/>
    </source>
</evidence>
<dbReference type="AlphaFoldDB" id="A0A4R3HU45"/>
<dbReference type="OrthoDB" id="9813903at2"/>
<feature type="domain" description="PAC" evidence="3">
    <location>
        <begin position="304"/>
        <end position="356"/>
    </location>
</feature>
<dbReference type="SMART" id="SM00267">
    <property type="entry name" value="GGDEF"/>
    <property type="match status" value="1"/>
</dbReference>
<evidence type="ECO:0000256" key="1">
    <source>
        <dbReference type="SAM" id="Coils"/>
    </source>
</evidence>
<dbReference type="FunFam" id="3.30.70.270:FF:000001">
    <property type="entry name" value="Diguanylate cyclase domain protein"/>
    <property type="match status" value="1"/>
</dbReference>
<accession>A0A4R3HU45</accession>
<name>A0A4R3HU45_PAULE</name>
<dbReference type="InterPro" id="IPR052155">
    <property type="entry name" value="Biofilm_reg_signaling"/>
</dbReference>
<dbReference type="InterPro" id="IPR003018">
    <property type="entry name" value="GAF"/>
</dbReference>
<dbReference type="Pfam" id="PF13185">
    <property type="entry name" value="GAF_2"/>
    <property type="match status" value="1"/>
</dbReference>
<dbReference type="InterPro" id="IPR029787">
    <property type="entry name" value="Nucleotide_cyclase"/>
</dbReference>
<keyword evidence="1" id="KW-0175">Coiled coil</keyword>
<proteinExistence type="predicted"/>
<dbReference type="RefSeq" id="WP_132259053.1">
    <property type="nucleotide sequence ID" value="NZ_SLZQ01000007.1"/>
</dbReference>
<dbReference type="SMART" id="SM00065">
    <property type="entry name" value="GAF"/>
    <property type="match status" value="1"/>
</dbReference>
<dbReference type="InterPro" id="IPR001633">
    <property type="entry name" value="EAL_dom"/>
</dbReference>
<gene>
    <name evidence="6" type="ORF">EDC30_10731</name>
</gene>
<evidence type="ECO:0000259" key="5">
    <source>
        <dbReference type="PROSITE" id="PS50887"/>
    </source>
</evidence>
<feature type="domain" description="GGDEF" evidence="5">
    <location>
        <begin position="388"/>
        <end position="521"/>
    </location>
</feature>
<keyword evidence="7" id="KW-1185">Reference proteome</keyword>
<dbReference type="CDD" id="cd01948">
    <property type="entry name" value="EAL"/>
    <property type="match status" value="1"/>
</dbReference>
<evidence type="ECO:0000259" key="4">
    <source>
        <dbReference type="PROSITE" id="PS50883"/>
    </source>
</evidence>
<dbReference type="NCBIfam" id="TIGR00254">
    <property type="entry name" value="GGDEF"/>
    <property type="match status" value="1"/>
</dbReference>
<dbReference type="SUPFAM" id="SSF55785">
    <property type="entry name" value="PYP-like sensor domain (PAS domain)"/>
    <property type="match status" value="1"/>
</dbReference>
<dbReference type="SUPFAM" id="SSF141868">
    <property type="entry name" value="EAL domain-like"/>
    <property type="match status" value="1"/>
</dbReference>
<feature type="domain" description="EAL" evidence="4">
    <location>
        <begin position="532"/>
        <end position="786"/>
    </location>
</feature>
<dbReference type="InterPro" id="IPR043128">
    <property type="entry name" value="Rev_trsase/Diguanyl_cyclase"/>
</dbReference>
<dbReference type="PANTHER" id="PTHR44757">
    <property type="entry name" value="DIGUANYLATE CYCLASE DGCP"/>
    <property type="match status" value="1"/>
</dbReference>
<dbReference type="CDD" id="cd01949">
    <property type="entry name" value="GGDEF"/>
    <property type="match status" value="1"/>
</dbReference>
<dbReference type="PROSITE" id="PS50887">
    <property type="entry name" value="GGDEF"/>
    <property type="match status" value="1"/>
</dbReference>
<feature type="domain" description="PAS" evidence="2">
    <location>
        <begin position="223"/>
        <end position="296"/>
    </location>
</feature>
<dbReference type="EMBL" id="SLZQ01000007">
    <property type="protein sequence ID" value="TCS36214.1"/>
    <property type="molecule type" value="Genomic_DNA"/>
</dbReference>
<dbReference type="Gene3D" id="3.30.450.20">
    <property type="entry name" value="PAS domain"/>
    <property type="match status" value="1"/>
</dbReference>
<dbReference type="InterPro" id="IPR035965">
    <property type="entry name" value="PAS-like_dom_sf"/>
</dbReference>
<dbReference type="InterPro" id="IPR035919">
    <property type="entry name" value="EAL_sf"/>
</dbReference>
<dbReference type="Gene3D" id="3.30.70.270">
    <property type="match status" value="1"/>
</dbReference>
<dbReference type="Gene3D" id="3.30.450.40">
    <property type="match status" value="1"/>
</dbReference>
<dbReference type="InterPro" id="IPR013767">
    <property type="entry name" value="PAS_fold"/>
</dbReference>